<dbReference type="PROSITE" id="PS51257">
    <property type="entry name" value="PROKAR_LIPOPROTEIN"/>
    <property type="match status" value="1"/>
</dbReference>
<feature type="transmembrane region" description="Helical" evidence="1">
    <location>
        <begin position="219"/>
        <end position="241"/>
    </location>
</feature>
<keyword evidence="1" id="KW-0472">Membrane</keyword>
<feature type="transmembrane region" description="Helical" evidence="1">
    <location>
        <begin position="188"/>
        <end position="207"/>
    </location>
</feature>
<dbReference type="EMBL" id="CM029045">
    <property type="protein sequence ID" value="KAG2600974.1"/>
    <property type="molecule type" value="Genomic_DNA"/>
</dbReference>
<feature type="transmembrane region" description="Helical" evidence="1">
    <location>
        <begin position="253"/>
        <end position="274"/>
    </location>
</feature>
<gene>
    <name evidence="3" type="ORF">PVAP13_5KG511700</name>
</gene>
<keyword evidence="4" id="KW-1185">Reference proteome</keyword>
<keyword evidence="1" id="KW-1133">Transmembrane helix</keyword>
<evidence type="ECO:0000256" key="1">
    <source>
        <dbReference type="SAM" id="Phobius"/>
    </source>
</evidence>
<keyword evidence="2" id="KW-0732">Signal</keyword>
<keyword evidence="1" id="KW-0812">Transmembrane</keyword>
<accession>A0A8T0SV03</accession>
<proteinExistence type="predicted"/>
<comment type="caution">
    <text evidence="3">The sequence shown here is derived from an EMBL/GenBank/DDBJ whole genome shotgun (WGS) entry which is preliminary data.</text>
</comment>
<feature type="chain" id="PRO_5035852781" evidence="2">
    <location>
        <begin position="20"/>
        <end position="317"/>
    </location>
</feature>
<dbReference type="AlphaFoldDB" id="A0A8T0SV03"/>
<name>A0A8T0SV03_PANVG</name>
<organism evidence="3 4">
    <name type="scientific">Panicum virgatum</name>
    <name type="common">Blackwell switchgrass</name>
    <dbReference type="NCBI Taxonomy" id="38727"/>
    <lineage>
        <taxon>Eukaryota</taxon>
        <taxon>Viridiplantae</taxon>
        <taxon>Streptophyta</taxon>
        <taxon>Embryophyta</taxon>
        <taxon>Tracheophyta</taxon>
        <taxon>Spermatophyta</taxon>
        <taxon>Magnoliopsida</taxon>
        <taxon>Liliopsida</taxon>
        <taxon>Poales</taxon>
        <taxon>Poaceae</taxon>
        <taxon>PACMAD clade</taxon>
        <taxon>Panicoideae</taxon>
        <taxon>Panicodae</taxon>
        <taxon>Paniceae</taxon>
        <taxon>Panicinae</taxon>
        <taxon>Panicum</taxon>
        <taxon>Panicum sect. Hiantes</taxon>
    </lineage>
</organism>
<sequence>MHRLLPIVFFGLSWSASSCTPLDASTSRFGFNFLIPNKKNEISSNASANTEFLVRVAVESSSCSGLTKLSEPSGLLFRFAYAARKEKKKVTEESMLLQQTTSKVAGDAHLFPVSEYETPTLSASVATSSSKQHLTGICSQRLVSRSVKTHLVTGQAEISVNLNAETSLKVPSDSTTDAHLPPLYIQHLYFLFFLISHILVLLLFDTLRTNLSLGAKLKDYLTILPIFNVLYCSCILLSLQMKSWSTAPSQQHLCLNIIVVDAFMVLTYCWVLCYKQLFTQRPNKKLSIAPIFGSYLFTIMLLQTVAGCDCLKQIILN</sequence>
<protein>
    <submittedName>
        <fullName evidence="3">Uncharacterized protein</fullName>
    </submittedName>
</protein>
<reference evidence="3 4" key="1">
    <citation type="submission" date="2020-05" db="EMBL/GenBank/DDBJ databases">
        <title>WGS assembly of Panicum virgatum.</title>
        <authorList>
            <person name="Lovell J.T."/>
            <person name="Jenkins J."/>
            <person name="Shu S."/>
            <person name="Juenger T.E."/>
            <person name="Schmutz J."/>
        </authorList>
    </citation>
    <scope>NUCLEOTIDE SEQUENCE [LARGE SCALE GENOMIC DNA]</scope>
    <source>
        <strain evidence="4">cv. AP13</strain>
    </source>
</reference>
<evidence type="ECO:0000313" key="3">
    <source>
        <dbReference type="EMBL" id="KAG2600974.1"/>
    </source>
</evidence>
<evidence type="ECO:0000256" key="2">
    <source>
        <dbReference type="SAM" id="SignalP"/>
    </source>
</evidence>
<evidence type="ECO:0000313" key="4">
    <source>
        <dbReference type="Proteomes" id="UP000823388"/>
    </source>
</evidence>
<feature type="signal peptide" evidence="2">
    <location>
        <begin position="1"/>
        <end position="19"/>
    </location>
</feature>
<dbReference type="Proteomes" id="UP000823388">
    <property type="component" value="Chromosome 5K"/>
</dbReference>
<feature type="transmembrane region" description="Helical" evidence="1">
    <location>
        <begin position="286"/>
        <end position="306"/>
    </location>
</feature>